<sequence length="300" mass="32261">MDSEWRPDTEAEREMAAALEAADGKKYAELLTSCPLYLPTLADGSVAGWPEGLPEMTGDQVLAFTSPVTLFHTLAGHARGYEEVTFDELRQRWPDPDTQLMVNAGSPIGVFLTVGQVVALAAGTESLVPIDDVQDAVVDEMMIELRRRCLDELGGDEATAAAALTEVAPNDLERKLENAVEHTDFDEFLLTLLGAEVVVPTTGPVPDPGRIHERDFPWQILGEDEMPLIPVFSSAGVLDHVVPGGPHRVQVPFLDVVAAWPSQQHVLCFNPGTTTELMLPPGGVPELAAAIAEADADDPL</sequence>
<dbReference type="AlphaFoldDB" id="A0A7X5UUH5"/>
<keyword evidence="3" id="KW-1185">Reference proteome</keyword>
<evidence type="ECO:0000313" key="3">
    <source>
        <dbReference type="Proteomes" id="UP000545493"/>
    </source>
</evidence>
<comment type="caution">
    <text evidence="2">The sequence shown here is derived from an EMBL/GenBank/DDBJ whole genome shotgun (WGS) entry which is preliminary data.</text>
</comment>
<feature type="domain" description="SseB protein N-terminal" evidence="1">
    <location>
        <begin position="172"/>
        <end position="284"/>
    </location>
</feature>
<dbReference type="EMBL" id="JAAOYM010000002">
    <property type="protein sequence ID" value="NIJ14481.1"/>
    <property type="molecule type" value="Genomic_DNA"/>
</dbReference>
<proteinExistence type="predicted"/>
<name>A0A7X5UUH5_9PSEU</name>
<evidence type="ECO:0000313" key="2">
    <source>
        <dbReference type="EMBL" id="NIJ14481.1"/>
    </source>
</evidence>
<reference evidence="2 3" key="1">
    <citation type="submission" date="2020-03" db="EMBL/GenBank/DDBJ databases">
        <title>Sequencing the genomes of 1000 actinobacteria strains.</title>
        <authorList>
            <person name="Klenk H.-P."/>
        </authorList>
    </citation>
    <scope>NUCLEOTIDE SEQUENCE [LARGE SCALE GENOMIC DNA]</scope>
    <source>
        <strain evidence="2 3">DSM 45685</strain>
    </source>
</reference>
<dbReference type="RefSeq" id="WP_167176665.1">
    <property type="nucleotide sequence ID" value="NZ_JAAOYM010000002.1"/>
</dbReference>
<protein>
    <recommendedName>
        <fullName evidence="1">SseB protein N-terminal domain-containing protein</fullName>
    </recommendedName>
</protein>
<gene>
    <name evidence="2" type="ORF">FHU38_004882</name>
</gene>
<dbReference type="Pfam" id="PF07179">
    <property type="entry name" value="SseB"/>
    <property type="match status" value="1"/>
</dbReference>
<dbReference type="InterPro" id="IPR009839">
    <property type="entry name" value="SseB_N"/>
</dbReference>
<accession>A0A7X5UUH5</accession>
<evidence type="ECO:0000259" key="1">
    <source>
        <dbReference type="Pfam" id="PF07179"/>
    </source>
</evidence>
<organism evidence="2 3">
    <name type="scientific">Saccharomonospora amisosensis</name>
    <dbReference type="NCBI Taxonomy" id="1128677"/>
    <lineage>
        <taxon>Bacteria</taxon>
        <taxon>Bacillati</taxon>
        <taxon>Actinomycetota</taxon>
        <taxon>Actinomycetes</taxon>
        <taxon>Pseudonocardiales</taxon>
        <taxon>Pseudonocardiaceae</taxon>
        <taxon>Saccharomonospora</taxon>
    </lineage>
</organism>
<dbReference type="Proteomes" id="UP000545493">
    <property type="component" value="Unassembled WGS sequence"/>
</dbReference>